<organism evidence="1 2">
    <name type="scientific">Echinococcus granulosus</name>
    <name type="common">Hydatid tapeworm</name>
    <dbReference type="NCBI Taxonomy" id="6210"/>
    <lineage>
        <taxon>Eukaryota</taxon>
        <taxon>Metazoa</taxon>
        <taxon>Spiralia</taxon>
        <taxon>Lophotrochozoa</taxon>
        <taxon>Platyhelminthes</taxon>
        <taxon>Cestoda</taxon>
        <taxon>Eucestoda</taxon>
        <taxon>Cyclophyllidea</taxon>
        <taxon>Taeniidae</taxon>
        <taxon>Echinococcus</taxon>
        <taxon>Echinococcus granulosus group</taxon>
    </lineage>
</organism>
<sequence length="255" mass="29845">MVWFQGVSHILKKESLLNYPVFELLYPIVNNCTKLKNQKITYVSRNLNKTTTPIFALKDAIRVRILNTKLFVYIFKANTLQRSTSTAIPYLVMAAKSDLFRVSFSVKKTHWAALIRKVIFILINCFTENDFPWYYRMRFNWLSDTFKKFGRKNGNKNNDPQLFQFLKNDLSREGFQSQFIVKESAKINRQIASTPNISKDFRKCSRITGTPLLEFTRGNNMIVHTLIFQTNNVKCFIVHVPRSLLLSYTSSLDKK</sequence>
<comment type="caution">
    <text evidence="1">The sequence shown here is derived from an EMBL/GenBank/DDBJ whole genome shotgun (WGS) entry which is preliminary data.</text>
</comment>
<dbReference type="CTD" id="36346113"/>
<reference evidence="1 2" key="1">
    <citation type="journal article" date="2013" name="Nat. Genet.">
        <title>The genome of the hydatid tapeworm Echinococcus granulosus.</title>
        <authorList>
            <person name="Zheng H."/>
            <person name="Zhang W."/>
            <person name="Zhang L."/>
            <person name="Zhang Z."/>
            <person name="Li J."/>
            <person name="Lu G."/>
            <person name="Zhu Y."/>
            <person name="Wang Y."/>
            <person name="Huang Y."/>
            <person name="Liu J."/>
            <person name="Kang H."/>
            <person name="Chen J."/>
            <person name="Wang L."/>
            <person name="Chen A."/>
            <person name="Yu S."/>
            <person name="Gao Z."/>
            <person name="Jin L."/>
            <person name="Gu W."/>
            <person name="Wang Z."/>
            <person name="Zhao L."/>
            <person name="Shi B."/>
            <person name="Wen H."/>
            <person name="Lin R."/>
            <person name="Jones M.K."/>
            <person name="Brejova B."/>
            <person name="Vinar T."/>
            <person name="Zhao G."/>
            <person name="McManus D.P."/>
            <person name="Chen Z."/>
            <person name="Zhou Y."/>
            <person name="Wang S."/>
        </authorList>
    </citation>
    <scope>NUCLEOTIDE SEQUENCE [LARGE SCALE GENOMIC DNA]</scope>
</reference>
<accession>W6U2F7</accession>
<keyword evidence="2" id="KW-1185">Reference proteome</keyword>
<proteinExistence type="predicted"/>
<dbReference type="AlphaFoldDB" id="W6U2F7"/>
<gene>
    <name evidence="1" type="ORF">EGR_10398</name>
</gene>
<dbReference type="RefSeq" id="XP_024345932.1">
    <property type="nucleotide sequence ID" value="XM_024499647.1"/>
</dbReference>
<dbReference type="GeneID" id="36346113"/>
<protein>
    <submittedName>
        <fullName evidence="1">Uncharacterized protein</fullName>
    </submittedName>
</protein>
<dbReference type="Proteomes" id="UP000019149">
    <property type="component" value="Unassembled WGS sequence"/>
</dbReference>
<evidence type="ECO:0000313" key="1">
    <source>
        <dbReference type="EMBL" id="EUB54736.1"/>
    </source>
</evidence>
<dbReference type="EMBL" id="APAU02000216">
    <property type="protein sequence ID" value="EUB54736.1"/>
    <property type="molecule type" value="Genomic_DNA"/>
</dbReference>
<evidence type="ECO:0000313" key="2">
    <source>
        <dbReference type="Proteomes" id="UP000019149"/>
    </source>
</evidence>
<name>W6U2F7_ECHGR</name>
<dbReference type="KEGG" id="egl:EGR_10398"/>